<organism evidence="1 2">
    <name type="scientific">Tabrizicola soli</name>
    <dbReference type="NCBI Taxonomy" id="2185115"/>
    <lineage>
        <taxon>Bacteria</taxon>
        <taxon>Pseudomonadati</taxon>
        <taxon>Pseudomonadota</taxon>
        <taxon>Alphaproteobacteria</taxon>
        <taxon>Rhodobacterales</taxon>
        <taxon>Paracoccaceae</taxon>
        <taxon>Tabrizicola</taxon>
    </lineage>
</organism>
<accession>A0ABV7E1Q8</accession>
<dbReference type="Proteomes" id="UP001595445">
    <property type="component" value="Unassembled WGS sequence"/>
</dbReference>
<dbReference type="RefSeq" id="WP_197646439.1">
    <property type="nucleotide sequence ID" value="NZ_JAEACP010000018.1"/>
</dbReference>
<reference evidence="2" key="1">
    <citation type="journal article" date="2019" name="Int. J. Syst. Evol. Microbiol.">
        <title>The Global Catalogue of Microorganisms (GCM) 10K type strain sequencing project: providing services to taxonomists for standard genome sequencing and annotation.</title>
        <authorList>
            <consortium name="The Broad Institute Genomics Platform"/>
            <consortium name="The Broad Institute Genome Sequencing Center for Infectious Disease"/>
            <person name="Wu L."/>
            <person name="Ma J."/>
        </authorList>
    </citation>
    <scope>NUCLEOTIDE SEQUENCE [LARGE SCALE GENOMIC DNA]</scope>
    <source>
        <strain evidence="2">KCTC 62102</strain>
    </source>
</reference>
<evidence type="ECO:0000313" key="1">
    <source>
        <dbReference type="EMBL" id="MFC3088229.1"/>
    </source>
</evidence>
<keyword evidence="2" id="KW-1185">Reference proteome</keyword>
<evidence type="ECO:0000313" key="2">
    <source>
        <dbReference type="Proteomes" id="UP001595445"/>
    </source>
</evidence>
<comment type="caution">
    <text evidence="1">The sequence shown here is derived from an EMBL/GenBank/DDBJ whole genome shotgun (WGS) entry which is preliminary data.</text>
</comment>
<sequence length="174" mass="19984">MPDLRKQTPRQRAQMTYMMDVMRRLEWDLHNTIEATGRIPEEWHEIARATPRSARAKVTLRLEADVVKFFKSMGPDYGPRINDVLRSYMHARLAGVLRGAETLDHYRKRDEAYAGPKPQFGELGPDWAEAARQIGLELTPEGVEAARVRMQEAMQRRLAEGRGLDGEEPAPFVR</sequence>
<dbReference type="Pfam" id="PF14384">
    <property type="entry name" value="BrnA_antitoxin"/>
    <property type="match status" value="1"/>
</dbReference>
<name>A0ABV7E1Q8_9RHOB</name>
<dbReference type="EMBL" id="JBHRSM010000051">
    <property type="protein sequence ID" value="MFC3088229.1"/>
    <property type="molecule type" value="Genomic_DNA"/>
</dbReference>
<proteinExistence type="predicted"/>
<protein>
    <submittedName>
        <fullName evidence="1">BrnA antitoxin family protein</fullName>
    </submittedName>
</protein>
<dbReference type="InterPro" id="IPR025528">
    <property type="entry name" value="BrnA_antitoxin"/>
</dbReference>
<gene>
    <name evidence="1" type="ORF">ACFOD6_19490</name>
</gene>